<protein>
    <submittedName>
        <fullName evidence="2">Uncharacterized protein</fullName>
    </submittedName>
</protein>
<feature type="coiled-coil region" evidence="1">
    <location>
        <begin position="42"/>
        <end position="84"/>
    </location>
</feature>
<evidence type="ECO:0000313" key="2">
    <source>
        <dbReference type="EMBL" id="ATQ82672.1"/>
    </source>
</evidence>
<name>A0AAD0AD70_FAUOS</name>
<gene>
    <name evidence="2" type="ORF">YHS_01825</name>
</gene>
<dbReference type="AlphaFoldDB" id="A0AAD0AD70"/>
<accession>A0AAD0AD70</accession>
<sequence length="245" mass="28669">MALAKYYEEILERLHNNAKSINYLIKPENRWLITDERWGQISANLKTQLEKAERICKELSNKDLLQLKNEIDSLKLENLELRESIDNQGVIKNKNYFFKNLSIENAVVFRHKVKDGFSEILVEDYDNELIVNHKDFPDIIDYLEGTILDIAIDIIGNVFAVKISDKTEIGKFAKFTIGKLKKFHKDNHAVIKSHSKVYVPQWVCENFYESNKIYKVYYLAVRKAISDEEGKNYDTVALQIFVIED</sequence>
<proteinExistence type="predicted"/>
<keyword evidence="1" id="KW-0175">Coiled coil</keyword>
<reference evidence="2" key="1">
    <citation type="submission" date="2017-11" db="EMBL/GenBank/DDBJ databases">
        <title>Complete Genome Sequence from Moraxella oslensis YHS isolated from human skin.</title>
        <authorList>
            <person name="Lee K."/>
            <person name="Lim J.Y."/>
            <person name="Hwang I."/>
        </authorList>
    </citation>
    <scope>NUCLEOTIDE SEQUENCE</scope>
    <source>
        <strain evidence="2">YHS</strain>
    </source>
</reference>
<dbReference type="EMBL" id="CP024176">
    <property type="protein sequence ID" value="ATQ82672.1"/>
    <property type="molecule type" value="Genomic_DNA"/>
</dbReference>
<evidence type="ECO:0000256" key="1">
    <source>
        <dbReference type="SAM" id="Coils"/>
    </source>
</evidence>
<organism evidence="2">
    <name type="scientific">Faucicola osloensis</name>
    <name type="common">Moraxella osloensis</name>
    <dbReference type="NCBI Taxonomy" id="34062"/>
    <lineage>
        <taxon>Bacteria</taxon>
        <taxon>Pseudomonadati</taxon>
        <taxon>Pseudomonadota</taxon>
        <taxon>Gammaproteobacteria</taxon>
        <taxon>Moraxellales</taxon>
        <taxon>Moraxellaceae</taxon>
        <taxon>Faucicola</taxon>
    </lineage>
</organism>